<accession>E0U6Y9</accession>
<evidence type="ECO:0000313" key="3">
    <source>
        <dbReference type="Proteomes" id="UP000008206"/>
    </source>
</evidence>
<dbReference type="Pfam" id="PF23859">
    <property type="entry name" value="DpdA"/>
    <property type="match status" value="1"/>
</dbReference>
<dbReference type="InterPro" id="IPR055645">
    <property type="entry name" value="DpdA"/>
</dbReference>
<dbReference type="HOGENOM" id="CLU_060273_0_0_3"/>
<dbReference type="AlphaFoldDB" id="E0U6Y9"/>
<dbReference type="EMBL" id="CP002198">
    <property type="protein sequence ID" value="ADN16026.1"/>
    <property type="molecule type" value="Genomic_DNA"/>
</dbReference>
<keyword evidence="3" id="KW-1185">Reference proteome</keyword>
<evidence type="ECO:0000313" key="2">
    <source>
        <dbReference type="EMBL" id="ADN16026.1"/>
    </source>
</evidence>
<protein>
    <recommendedName>
        <fullName evidence="1">DeoxyPurine in DNA protein A domain-containing protein</fullName>
    </recommendedName>
</protein>
<proteinExistence type="predicted"/>
<dbReference type="eggNOG" id="ENOG5033BCC">
    <property type="taxonomic scope" value="Bacteria"/>
</dbReference>
<dbReference type="OrthoDB" id="428709at2"/>
<evidence type="ECO:0000259" key="1">
    <source>
        <dbReference type="Pfam" id="PF23859"/>
    </source>
</evidence>
<sequence length="311" mass="35113">MSDNVQNHLQPSDNTSPLFFIGCSPSQAKSIINPAFPAAGAMISVNTLRSRQSDFQVGDWILDSGAFTEISRYGHYRFSVEEYCHQIGRWSRCGNLLQAVSQDFMCEPFILEKTGLSVELHQQLTIERFDQLRAYSCVTQIMPVIQGYQVADYITHVQMYGDRLSLGAWCGVGSVCRRNGNPKIIKDILKSIKVVRPDLRLHGFGLKHLALEDSGVRQLLYSSDSMAWSIPRRFGDKTPMLKLAYDYQQALHESLTDSVQKRIPITAGAGNGQGRKPTWKAGKTKAIRVPERFADELLKLAREWDNELDNR</sequence>
<gene>
    <name evidence="2" type="ordered locus">Cyan7822_4106</name>
</gene>
<feature type="domain" description="DeoxyPurine in DNA protein A" evidence="1">
    <location>
        <begin position="57"/>
        <end position="233"/>
    </location>
</feature>
<dbReference type="RefSeq" id="WP_013324092.1">
    <property type="nucleotide sequence ID" value="NC_014501.1"/>
</dbReference>
<reference evidence="3" key="1">
    <citation type="journal article" date="2011" name="MBio">
        <title>Novel metabolic attributes of the genus Cyanothece, comprising a group of unicellular nitrogen-fixing Cyanobacteria.</title>
        <authorList>
            <person name="Bandyopadhyay A."/>
            <person name="Elvitigala T."/>
            <person name="Welsh E."/>
            <person name="Stockel J."/>
            <person name="Liberton M."/>
            <person name="Min H."/>
            <person name="Sherman L.A."/>
            <person name="Pakrasi H.B."/>
        </authorList>
    </citation>
    <scope>NUCLEOTIDE SEQUENCE [LARGE SCALE GENOMIC DNA]</scope>
    <source>
        <strain evidence="3">PCC 7822</strain>
    </source>
</reference>
<dbReference type="STRING" id="497965.Cyan7822_4106"/>
<dbReference type="Proteomes" id="UP000008206">
    <property type="component" value="Chromosome"/>
</dbReference>
<organism evidence="2 3">
    <name type="scientific">Gloeothece verrucosa (strain PCC 7822)</name>
    <name type="common">Cyanothece sp. (strain PCC 7822)</name>
    <dbReference type="NCBI Taxonomy" id="497965"/>
    <lineage>
        <taxon>Bacteria</taxon>
        <taxon>Bacillati</taxon>
        <taxon>Cyanobacteriota</taxon>
        <taxon>Cyanophyceae</taxon>
        <taxon>Oscillatoriophycideae</taxon>
        <taxon>Chroococcales</taxon>
        <taxon>Aphanothecaceae</taxon>
        <taxon>Gloeothece</taxon>
        <taxon>Gloeothece verrucosa</taxon>
    </lineage>
</organism>
<name>E0U6Y9_GLOV7</name>
<dbReference type="KEGG" id="cyj:Cyan7822_4106"/>